<feature type="compositionally biased region" description="Pro residues" evidence="1">
    <location>
        <begin position="208"/>
        <end position="249"/>
    </location>
</feature>
<name>A0A836C2F3_9CHLO</name>
<feature type="region of interest" description="Disordered" evidence="1">
    <location>
        <begin position="452"/>
        <end position="511"/>
    </location>
</feature>
<dbReference type="Proteomes" id="UP000612055">
    <property type="component" value="Unassembled WGS sequence"/>
</dbReference>
<dbReference type="PANTHER" id="PTHR45691">
    <property type="entry name" value="PROTEIN DIAPHANOUS"/>
    <property type="match status" value="1"/>
</dbReference>
<sequence>MNSEECVYANDAEGDRFLYCPICLTWPRDGSRCALGDIPSPPPPARRGSKVTTTGGGITGAVDRICAGDKMGKVVEGPGGVMVPGGINEVSAWSAGNASRYCQWVRWSPTDMQPQQVAFSVRTGAKSCASLDQTIALRVNGMKATCGAPRFDKAGNVAGCSSNDGTTYNECLWTIEVPKPGGVGWTGDVCVKDSGGVTPSPRSRRAKPPPPTPPAVPDSPPPPRGVRPSKNPPPVPLAGPNPSPSPSPSPGGSCRLNGESSEANGLGNTGCADQSSCLDLDVSGDECEWRVAPDDGAQYLYCPVCLTWPRPGSPCSLDVSSSIDYICSGDELSKVLDKSGSPVPGGVGLVKSWKSGDSSRYCQMVRWARDDKAPQLVQFSIRSGSTRCQRKNEFALKIRGADATCGNPRTNSFKGSAGCAGNDDIDNECLWNITVPRPGGTGWIGDNCVPGPPDVVAAPPPPRRKAPQSKSAPKLPPFSPDLPPPPPPRGAKPGRRAPNPPPSKAPPDRSVNKIPFPFCACKRRNVKNTPFRLQYKNSTQVPTLSDGKARMRHCFAIDIEKCDAKTACCSMGIKKIEFFAKSECRNSVRLALFNGQSVTWSFTQNDYKSVTYTTFKMPSIAISRSEVKRGTELCMVFTEPCVSLQDFCFGDPGQCRITFFDGSGDDECCPTGDIDTNKPGQETEQIVGAPPVVEFDF</sequence>
<dbReference type="GO" id="GO:0005884">
    <property type="term" value="C:actin filament"/>
    <property type="evidence" value="ECO:0007669"/>
    <property type="project" value="TreeGrafter"/>
</dbReference>
<feature type="compositionally biased region" description="Pro residues" evidence="1">
    <location>
        <begin position="474"/>
        <end position="490"/>
    </location>
</feature>
<evidence type="ECO:0000313" key="3">
    <source>
        <dbReference type="EMBL" id="KAG2497785.1"/>
    </source>
</evidence>
<evidence type="ECO:0000259" key="2">
    <source>
        <dbReference type="Pfam" id="PF12499"/>
    </source>
</evidence>
<feature type="domain" description="Pherophorin" evidence="2">
    <location>
        <begin position="516"/>
        <end position="670"/>
    </location>
</feature>
<protein>
    <recommendedName>
        <fullName evidence="2">Pherophorin domain-containing protein</fullName>
    </recommendedName>
</protein>
<gene>
    <name evidence="3" type="ORF">HYH03_004057</name>
</gene>
<dbReference type="EMBL" id="JAEHOE010000012">
    <property type="protein sequence ID" value="KAG2497785.1"/>
    <property type="molecule type" value="Genomic_DNA"/>
</dbReference>
<dbReference type="GO" id="GO:0030041">
    <property type="term" value="P:actin filament polymerization"/>
    <property type="evidence" value="ECO:0007669"/>
    <property type="project" value="TreeGrafter"/>
</dbReference>
<feature type="region of interest" description="Disordered" evidence="1">
    <location>
        <begin position="193"/>
        <end position="260"/>
    </location>
</feature>
<comment type="caution">
    <text evidence="3">The sequence shown here is derived from an EMBL/GenBank/DDBJ whole genome shotgun (WGS) entry which is preliminary data.</text>
</comment>
<reference evidence="3" key="1">
    <citation type="journal article" date="2020" name="bioRxiv">
        <title>Comparative genomics of Chlamydomonas.</title>
        <authorList>
            <person name="Craig R.J."/>
            <person name="Hasan A.R."/>
            <person name="Ness R.W."/>
            <person name="Keightley P.D."/>
        </authorList>
    </citation>
    <scope>NUCLEOTIDE SEQUENCE</scope>
    <source>
        <strain evidence="3">CCAP 11/70</strain>
    </source>
</reference>
<accession>A0A836C2F3</accession>
<dbReference type="OrthoDB" id="539665at2759"/>
<feature type="compositionally biased region" description="Pro residues" evidence="1">
    <location>
        <begin position="452"/>
        <end position="461"/>
    </location>
</feature>
<dbReference type="InterPro" id="IPR024616">
    <property type="entry name" value="Pherophorin"/>
</dbReference>
<proteinExistence type="predicted"/>
<dbReference type="PANTHER" id="PTHR45691:SF6">
    <property type="entry name" value="PROTEIN DIAPHANOUS"/>
    <property type="match status" value="1"/>
</dbReference>
<evidence type="ECO:0000256" key="1">
    <source>
        <dbReference type="SAM" id="MobiDB-lite"/>
    </source>
</evidence>
<dbReference type="Pfam" id="PF12499">
    <property type="entry name" value="DUF3707"/>
    <property type="match status" value="1"/>
</dbReference>
<dbReference type="AlphaFoldDB" id="A0A836C2F3"/>
<evidence type="ECO:0000313" key="4">
    <source>
        <dbReference type="Proteomes" id="UP000612055"/>
    </source>
</evidence>
<dbReference type="InterPro" id="IPR051412">
    <property type="entry name" value="Formin_Homology_Diaphanous_sf"/>
</dbReference>
<organism evidence="3 4">
    <name type="scientific">Edaphochlamys debaryana</name>
    <dbReference type="NCBI Taxonomy" id="47281"/>
    <lineage>
        <taxon>Eukaryota</taxon>
        <taxon>Viridiplantae</taxon>
        <taxon>Chlorophyta</taxon>
        <taxon>core chlorophytes</taxon>
        <taxon>Chlorophyceae</taxon>
        <taxon>CS clade</taxon>
        <taxon>Chlamydomonadales</taxon>
        <taxon>Chlamydomonadales incertae sedis</taxon>
        <taxon>Edaphochlamys</taxon>
    </lineage>
</organism>
<keyword evidence="4" id="KW-1185">Reference proteome</keyword>